<name>A0A5B9MD53_9BACT</name>
<gene>
    <name evidence="1" type="ORF">Mal15_12150</name>
</gene>
<keyword evidence="2" id="KW-1185">Reference proteome</keyword>
<evidence type="ECO:0000313" key="2">
    <source>
        <dbReference type="Proteomes" id="UP000321353"/>
    </source>
</evidence>
<sequence>MLSYVAAEWPSTYRNPVFLTPVELTEWRSFYDAEETDQDSWWYVFQDWDAQLNPPSDSFWLQDMAVQHDADVTPALIVWGLYWGSLAGGHRAELWGIDQAGNESFLQNVGDVTY</sequence>
<dbReference type="KEGG" id="smam:Mal15_12150"/>
<accession>A0A5B9MD53</accession>
<protein>
    <submittedName>
        <fullName evidence="1">Uncharacterized protein</fullName>
    </submittedName>
</protein>
<dbReference type="EMBL" id="CP036264">
    <property type="protein sequence ID" value="QEF97177.1"/>
    <property type="molecule type" value="Genomic_DNA"/>
</dbReference>
<dbReference type="Proteomes" id="UP000321353">
    <property type="component" value="Chromosome"/>
</dbReference>
<reference evidence="1 2" key="1">
    <citation type="submission" date="2019-02" db="EMBL/GenBank/DDBJ databases">
        <title>Planctomycetal bacteria perform biofilm scaping via a novel small molecule.</title>
        <authorList>
            <person name="Jeske O."/>
            <person name="Boedeker C."/>
            <person name="Wiegand S."/>
            <person name="Breitling P."/>
            <person name="Kallscheuer N."/>
            <person name="Jogler M."/>
            <person name="Rohde M."/>
            <person name="Petersen J."/>
            <person name="Medema M.H."/>
            <person name="Surup F."/>
            <person name="Jogler C."/>
        </authorList>
    </citation>
    <scope>NUCLEOTIDE SEQUENCE [LARGE SCALE GENOMIC DNA]</scope>
    <source>
        <strain evidence="1 2">Mal15</strain>
    </source>
</reference>
<organism evidence="1 2">
    <name type="scientific">Stieleria maiorica</name>
    <dbReference type="NCBI Taxonomy" id="2795974"/>
    <lineage>
        <taxon>Bacteria</taxon>
        <taxon>Pseudomonadati</taxon>
        <taxon>Planctomycetota</taxon>
        <taxon>Planctomycetia</taxon>
        <taxon>Pirellulales</taxon>
        <taxon>Pirellulaceae</taxon>
        <taxon>Stieleria</taxon>
    </lineage>
</organism>
<proteinExistence type="predicted"/>
<evidence type="ECO:0000313" key="1">
    <source>
        <dbReference type="EMBL" id="QEF97177.1"/>
    </source>
</evidence>
<dbReference type="AlphaFoldDB" id="A0A5B9MD53"/>